<dbReference type="EMBL" id="JBBKAR010000033">
    <property type="protein sequence ID" value="MEJ8304526.1"/>
    <property type="molecule type" value="Genomic_DNA"/>
</dbReference>
<keyword evidence="2" id="KW-1185">Reference proteome</keyword>
<gene>
    <name evidence="1" type="primary">msrA</name>
    <name evidence="1" type="ORF">WKI47_11530</name>
</gene>
<dbReference type="Proteomes" id="UP001380953">
    <property type="component" value="Unassembled WGS sequence"/>
</dbReference>
<protein>
    <submittedName>
        <fullName evidence="1">Peptide-methionine (S)-S-oxide reductase MsrA</fullName>
        <ecNumber evidence="1">1.8.4.11</ecNumber>
    </submittedName>
</protein>
<proteinExistence type="predicted"/>
<evidence type="ECO:0000313" key="1">
    <source>
        <dbReference type="EMBL" id="MEJ8304526.1"/>
    </source>
</evidence>
<dbReference type="EC" id="1.8.4.11" evidence="1"/>
<evidence type="ECO:0000313" key="2">
    <source>
        <dbReference type="Proteomes" id="UP001380953"/>
    </source>
</evidence>
<name>A0ACC6PC80_9BACL</name>
<accession>A0ACC6PC80</accession>
<organism evidence="1 2">
    <name type="scientific">Saccharibacillus sacchari</name>
    <dbReference type="NCBI Taxonomy" id="456493"/>
    <lineage>
        <taxon>Bacteria</taxon>
        <taxon>Bacillati</taxon>
        <taxon>Bacillota</taxon>
        <taxon>Bacilli</taxon>
        <taxon>Bacillales</taxon>
        <taxon>Paenibacillaceae</taxon>
        <taxon>Saccharibacillus</taxon>
    </lineage>
</organism>
<reference evidence="1" key="1">
    <citation type="submission" date="2024-03" db="EMBL/GenBank/DDBJ databases">
        <title>Whole genome sequecning of epiphytes from Marcgravia umbellata leaves.</title>
        <authorList>
            <person name="Kumar G."/>
            <person name="Savka M.A."/>
        </authorList>
    </citation>
    <scope>NUCLEOTIDE SEQUENCE</scope>
    <source>
        <strain evidence="1">RIT_BL5</strain>
    </source>
</reference>
<sequence>MADYPSSMIQKATFAGGCFWCMVTPFEDLPGIVKVVSGYTGGHTENPTYKEVCSETTGHVEAVQITYNPELFPYEKLLELFWQQIDPTDGGGQFHDRGSSYGTAIFYHTDEQRIKAEASKKALGESGRFDKPIVTPIRPAETFYEAEEYHQDYHKKNPGHYKRYKKASGREAFIEDHWKTTVNKDDLKQRLSEMQYNVTQKNGTEPAFHNEFWDHHGEGIYVDIVSGEPLFSSLDKYDSGCGWPSFTRPIREYQVKEKVDLTHFMIRTEVRSKEADSHLGHVFDDGPGPDGLRYCINSAALRFVPVEKLEEEGYSEYRALFAQS</sequence>
<keyword evidence="1" id="KW-0560">Oxidoreductase</keyword>
<comment type="caution">
    <text evidence="1">The sequence shown here is derived from an EMBL/GenBank/DDBJ whole genome shotgun (WGS) entry which is preliminary data.</text>
</comment>